<feature type="compositionally biased region" description="Low complexity" evidence="1">
    <location>
        <begin position="85"/>
        <end position="102"/>
    </location>
</feature>
<reference evidence="2 3" key="1">
    <citation type="journal article" date="2004" name="Proc. Natl. Acad. Sci. U.S.A.">
        <title>Structural flexibility in the Burkholderia mallei genome.</title>
        <authorList>
            <person name="Nierman W.C."/>
            <person name="DeShazer D."/>
            <person name="Kim H.S."/>
            <person name="Tettelin H."/>
            <person name="Nelson K.E."/>
            <person name="Feldblyum T."/>
            <person name="Ulrich R.L."/>
            <person name="Ronning C.M."/>
            <person name="Brinkac L.M."/>
            <person name="Daugherty S.C."/>
            <person name="Davidsen T.D."/>
            <person name="Deboy R.T."/>
            <person name="Dimitrov G."/>
            <person name="Dodson R.J."/>
            <person name="Durkin A.S."/>
            <person name="Gwinn M.L."/>
            <person name="Haft D.H."/>
            <person name="Khouri H."/>
            <person name="Kolonay J.F."/>
            <person name="Madupu R."/>
            <person name="Mohammoud Y."/>
            <person name="Nelson W.C."/>
            <person name="Radune D."/>
            <person name="Romero C.M."/>
            <person name="Sarria S."/>
            <person name="Selengut J."/>
            <person name="Shamblin C."/>
            <person name="Sullivan S.A."/>
            <person name="White O."/>
            <person name="Yu Y."/>
            <person name="Zafar N."/>
            <person name="Zhou L."/>
            <person name="Fraser C.M."/>
        </authorList>
    </citation>
    <scope>NUCLEOTIDE SEQUENCE [LARGE SCALE GENOMIC DNA]</scope>
    <source>
        <strain evidence="2 3">ATCC 23344</strain>
    </source>
</reference>
<feature type="region of interest" description="Disordered" evidence="1">
    <location>
        <begin position="63"/>
        <end position="123"/>
    </location>
</feature>
<feature type="compositionally biased region" description="Basic residues" evidence="1">
    <location>
        <begin position="103"/>
        <end position="123"/>
    </location>
</feature>
<sequence>MAELARFIARGACRTQHASSDSLACRNRPWARATFYVVRRVPERTGAQSCCFNFSPSDSYTARFSHAGGAPPQPARRRRSPCAPPCARGSRSSRARPAAQSSPRRRAPSRSARCCRRRASRSA</sequence>
<gene>
    <name evidence="2" type="ordered locus">BMA3355</name>
</gene>
<name>A0A0H2WGT1_BURMA</name>
<evidence type="ECO:0000313" key="3">
    <source>
        <dbReference type="Proteomes" id="UP000006693"/>
    </source>
</evidence>
<dbReference type="KEGG" id="bma:BMA3355"/>
<organism evidence="2 3">
    <name type="scientific">Burkholderia mallei (strain ATCC 23344)</name>
    <dbReference type="NCBI Taxonomy" id="243160"/>
    <lineage>
        <taxon>Bacteria</taxon>
        <taxon>Pseudomonadati</taxon>
        <taxon>Pseudomonadota</taxon>
        <taxon>Betaproteobacteria</taxon>
        <taxon>Burkholderiales</taxon>
        <taxon>Burkholderiaceae</taxon>
        <taxon>Burkholderia</taxon>
        <taxon>pseudomallei group</taxon>
    </lineage>
</organism>
<accession>A0A0H2WGT1</accession>
<protein>
    <submittedName>
        <fullName evidence="2">Uncharacterized protein</fullName>
    </submittedName>
</protein>
<keyword evidence="3" id="KW-1185">Reference proteome</keyword>
<dbReference type="AlphaFoldDB" id="A0A0H2WGT1"/>
<dbReference type="Proteomes" id="UP000006693">
    <property type="component" value="Chromosome 1"/>
</dbReference>
<evidence type="ECO:0000256" key="1">
    <source>
        <dbReference type="SAM" id="MobiDB-lite"/>
    </source>
</evidence>
<evidence type="ECO:0000313" key="2">
    <source>
        <dbReference type="EMBL" id="AAU48602.1"/>
    </source>
</evidence>
<dbReference type="HOGENOM" id="CLU_2010971_0_0_4"/>
<dbReference type="EMBL" id="CP000010">
    <property type="protein sequence ID" value="AAU48602.1"/>
    <property type="molecule type" value="Genomic_DNA"/>
</dbReference>
<proteinExistence type="predicted"/>